<dbReference type="STRING" id="1123010.SAMN02745724_04133"/>
<feature type="domain" description="RapZ C-terminal" evidence="6">
    <location>
        <begin position="161"/>
        <end position="279"/>
    </location>
</feature>
<sequence>MQLIIISGRSGSGKSVALRVLEDLGYYAVDNIPVNLLSSLVRSVSDNYDKIAVSIDVRNLPKEQQEFNEILNYLPEFAKPILFYLDSDEHTLIKRFSETRRLHPLSKDDLPLDLAIKQEKKLLEILVTNADFIIDTTDLSVHQLAESIREKVLGKKDKQLIITFESFGFKYGMPKNADYVFDARFLPNPHWEPELKPLTGLDQPVKDYLASHSIVQKFIWQIQTFLQTWLPHLERNNRSYLTIAIGCTGGKHRSVYLAQCLSDSFSRSHKNVKVRHREQEKNGD</sequence>
<keyword evidence="3 4" id="KW-0342">GTP-binding</keyword>
<dbReference type="HAMAP" id="MF_00636">
    <property type="entry name" value="RapZ_like"/>
    <property type="match status" value="1"/>
</dbReference>
<dbReference type="Gene3D" id="3.40.50.300">
    <property type="entry name" value="P-loop containing nucleotide triphosphate hydrolases"/>
    <property type="match status" value="1"/>
</dbReference>
<dbReference type="PANTHER" id="PTHR30448:SF0">
    <property type="entry name" value="RNASE ADAPTER PROTEIN RAPZ"/>
    <property type="match status" value="1"/>
</dbReference>
<reference evidence="7 8" key="1">
    <citation type="submission" date="2016-10" db="EMBL/GenBank/DDBJ databases">
        <authorList>
            <person name="de Groot N.N."/>
        </authorList>
    </citation>
    <scope>NUCLEOTIDE SEQUENCE [LARGE SCALE GENOMIC DNA]</scope>
    <source>
        <strain evidence="7 8">DSM 6059</strain>
    </source>
</reference>
<evidence type="ECO:0000259" key="5">
    <source>
        <dbReference type="Pfam" id="PF03668"/>
    </source>
</evidence>
<dbReference type="RefSeq" id="WP_091989156.1">
    <property type="nucleotide sequence ID" value="NZ_FOLO01000047.1"/>
</dbReference>
<evidence type="ECO:0000256" key="2">
    <source>
        <dbReference type="ARBA" id="ARBA00022840"/>
    </source>
</evidence>
<dbReference type="AlphaFoldDB" id="A0A1I1R7I2"/>
<evidence type="ECO:0000313" key="8">
    <source>
        <dbReference type="Proteomes" id="UP000198862"/>
    </source>
</evidence>
<feature type="domain" description="RapZ-like N-terminal" evidence="5">
    <location>
        <begin position="1"/>
        <end position="155"/>
    </location>
</feature>
<dbReference type="GO" id="GO:0005525">
    <property type="term" value="F:GTP binding"/>
    <property type="evidence" value="ECO:0007669"/>
    <property type="project" value="UniProtKB-UniRule"/>
</dbReference>
<dbReference type="PANTHER" id="PTHR30448">
    <property type="entry name" value="RNASE ADAPTER PROTEIN RAPZ"/>
    <property type="match status" value="1"/>
</dbReference>
<name>A0A1I1R7I2_9GAMM</name>
<accession>A0A1I1R7I2</accession>
<dbReference type="InterPro" id="IPR053931">
    <property type="entry name" value="RapZ_C"/>
</dbReference>
<dbReference type="OrthoDB" id="9784461at2"/>
<keyword evidence="8" id="KW-1185">Reference proteome</keyword>
<dbReference type="InterPro" id="IPR005337">
    <property type="entry name" value="RapZ-like"/>
</dbReference>
<evidence type="ECO:0000256" key="4">
    <source>
        <dbReference type="HAMAP-Rule" id="MF_00636"/>
    </source>
</evidence>
<gene>
    <name evidence="7" type="ORF">SAMN02745724_04133</name>
</gene>
<dbReference type="Proteomes" id="UP000198862">
    <property type="component" value="Unassembled WGS sequence"/>
</dbReference>
<dbReference type="Pfam" id="PF22740">
    <property type="entry name" value="PapZ_C"/>
    <property type="match status" value="1"/>
</dbReference>
<dbReference type="InterPro" id="IPR027417">
    <property type="entry name" value="P-loop_NTPase"/>
</dbReference>
<dbReference type="EMBL" id="FOLO01000047">
    <property type="protein sequence ID" value="SFD30212.1"/>
    <property type="molecule type" value="Genomic_DNA"/>
</dbReference>
<dbReference type="Pfam" id="PF03668">
    <property type="entry name" value="RapZ-like_N"/>
    <property type="match status" value="1"/>
</dbReference>
<evidence type="ECO:0000259" key="6">
    <source>
        <dbReference type="Pfam" id="PF22740"/>
    </source>
</evidence>
<protein>
    <submittedName>
        <fullName evidence="7">UPF0042 nucleotide-binding protein</fullName>
    </submittedName>
</protein>
<dbReference type="GO" id="GO:0005524">
    <property type="term" value="F:ATP binding"/>
    <property type="evidence" value="ECO:0007669"/>
    <property type="project" value="UniProtKB-UniRule"/>
</dbReference>
<evidence type="ECO:0000256" key="3">
    <source>
        <dbReference type="ARBA" id="ARBA00023134"/>
    </source>
</evidence>
<dbReference type="SUPFAM" id="SSF52540">
    <property type="entry name" value="P-loop containing nucleoside triphosphate hydrolases"/>
    <property type="match status" value="1"/>
</dbReference>
<organism evidence="7 8">
    <name type="scientific">Pseudoalteromonas denitrificans DSM 6059</name>
    <dbReference type="NCBI Taxonomy" id="1123010"/>
    <lineage>
        <taxon>Bacteria</taxon>
        <taxon>Pseudomonadati</taxon>
        <taxon>Pseudomonadota</taxon>
        <taxon>Gammaproteobacteria</taxon>
        <taxon>Alteromonadales</taxon>
        <taxon>Pseudoalteromonadaceae</taxon>
        <taxon>Pseudoalteromonas</taxon>
    </lineage>
</organism>
<evidence type="ECO:0000313" key="7">
    <source>
        <dbReference type="EMBL" id="SFD30212.1"/>
    </source>
</evidence>
<evidence type="ECO:0000256" key="1">
    <source>
        <dbReference type="ARBA" id="ARBA00022741"/>
    </source>
</evidence>
<feature type="binding site" evidence="4">
    <location>
        <begin position="56"/>
        <end position="59"/>
    </location>
    <ligand>
        <name>GTP</name>
        <dbReference type="ChEBI" id="CHEBI:37565"/>
    </ligand>
</feature>
<proteinExistence type="inferred from homology"/>
<dbReference type="InterPro" id="IPR053930">
    <property type="entry name" value="RapZ-like_N"/>
</dbReference>
<keyword evidence="1 4" id="KW-0547">Nucleotide-binding</keyword>
<keyword evidence="2 4" id="KW-0067">ATP-binding</keyword>
<dbReference type="PIRSF" id="PIRSF005052">
    <property type="entry name" value="P-loopkin"/>
    <property type="match status" value="1"/>
</dbReference>
<dbReference type="NCBIfam" id="NF003828">
    <property type="entry name" value="PRK05416.1"/>
    <property type="match status" value="1"/>
</dbReference>
<feature type="binding site" evidence="4">
    <location>
        <begin position="8"/>
        <end position="15"/>
    </location>
    <ligand>
        <name>ATP</name>
        <dbReference type="ChEBI" id="CHEBI:30616"/>
    </ligand>
</feature>